<dbReference type="Proteomes" id="UP000218418">
    <property type="component" value="Chromosome"/>
</dbReference>
<dbReference type="CDD" id="cd07571">
    <property type="entry name" value="ALP_N-acyl_transferase"/>
    <property type="match status" value="1"/>
</dbReference>
<feature type="transmembrane region" description="Helical" evidence="8">
    <location>
        <begin position="137"/>
        <end position="161"/>
    </location>
</feature>
<dbReference type="PANTHER" id="PTHR38686">
    <property type="entry name" value="APOLIPOPROTEIN N-ACYLTRANSFERASE"/>
    <property type="match status" value="1"/>
</dbReference>
<evidence type="ECO:0000256" key="8">
    <source>
        <dbReference type="HAMAP-Rule" id="MF_01148"/>
    </source>
</evidence>
<comment type="pathway">
    <text evidence="8">Protein modification; lipoprotein biosynthesis (N-acyl transfer).</text>
</comment>
<sequence>MKSNIFTKLITRNSKQIIALASGITMGLTVAPVGAWFVAWFAMIPLWLIVINPKNKTKSFSPSPPVPLPPSLLWALGYHGTALYWITGLHPLTWLGVPWLGSIAIASFAWFFISFWGGILVMLWARLIKIFSTQNSLLRVLIGTAIWCALERVWSAGPLWWSSLSYTQSPHNLVILHLGQISGPTAVTAVIVAFNGLLAEALNAAFHRRMQYKFNPTLFSSASQREGYQPGQSDVLQASQRFGKIAIATSGLLAVAIFISAHLIGYTLYSRSLPQPLEAALKVGIVQGNIPNRLKFKPEGKQRIRTNYTQGYLNLVKQGAEAVVTPEGALPFFENEIIQSPLIAAVREKGVLAWVGGYKSQGQGRYTNSLLTFTGEGKVYSRYDKEKLVPLGEYIPFESVLGGIISRLSPVTARQIPGKANQIVETPFGNVTVGICYGSAFAEQFRNQTEKGGQFIITASNNDPYSEAMQFQHHAQDIMRAIENDRWAIRATNTGYSAFVNPHGKTLWISGHDTYETHAQTIYRRQTQTLYVRWGDWLCWVLLGFAIGIWGWEKRANIIRNS</sequence>
<dbReference type="EMBL" id="AP018227">
    <property type="protein sequence ID" value="BAY82351.1"/>
    <property type="molecule type" value="Genomic_DNA"/>
</dbReference>
<dbReference type="InterPro" id="IPR045378">
    <property type="entry name" value="LNT_N"/>
</dbReference>
<keyword evidence="3 8" id="KW-0808">Transferase</keyword>
<dbReference type="Pfam" id="PF00795">
    <property type="entry name" value="CN_hydrolase"/>
    <property type="match status" value="1"/>
</dbReference>
<gene>
    <name evidence="8" type="primary">lnt</name>
    <name evidence="10" type="ORF">NIES267_18300</name>
</gene>
<accession>A0A1Z4LM85</accession>
<evidence type="ECO:0000256" key="3">
    <source>
        <dbReference type="ARBA" id="ARBA00022679"/>
    </source>
</evidence>
<feature type="transmembrane region" description="Helical" evidence="8">
    <location>
        <begin position="181"/>
        <end position="206"/>
    </location>
</feature>
<feature type="transmembrane region" description="Helical" evidence="8">
    <location>
        <begin position="534"/>
        <end position="552"/>
    </location>
</feature>
<comment type="similarity">
    <text evidence="8">Belongs to the CN hydrolase family. Apolipoprotein N-acyltransferase subfamily.</text>
</comment>
<feature type="transmembrane region" description="Helical" evidence="8">
    <location>
        <begin position="17"/>
        <end position="50"/>
    </location>
</feature>
<dbReference type="InterPro" id="IPR004563">
    <property type="entry name" value="Apolipo_AcylTrfase"/>
</dbReference>
<proteinExistence type="inferred from homology"/>
<feature type="transmembrane region" description="Helical" evidence="8">
    <location>
        <begin position="99"/>
        <end position="125"/>
    </location>
</feature>
<dbReference type="PROSITE" id="PS50263">
    <property type="entry name" value="CN_HYDROLASE"/>
    <property type="match status" value="1"/>
</dbReference>
<evidence type="ECO:0000256" key="2">
    <source>
        <dbReference type="ARBA" id="ARBA00022475"/>
    </source>
</evidence>
<dbReference type="Gene3D" id="3.60.110.10">
    <property type="entry name" value="Carbon-nitrogen hydrolase"/>
    <property type="match status" value="1"/>
</dbReference>
<dbReference type="PANTHER" id="PTHR38686:SF1">
    <property type="entry name" value="APOLIPOPROTEIN N-ACYLTRANSFERASE"/>
    <property type="match status" value="1"/>
</dbReference>
<evidence type="ECO:0000313" key="10">
    <source>
        <dbReference type="EMBL" id="BAY82351.1"/>
    </source>
</evidence>
<keyword evidence="4 8" id="KW-0812">Transmembrane</keyword>
<evidence type="ECO:0000256" key="5">
    <source>
        <dbReference type="ARBA" id="ARBA00022989"/>
    </source>
</evidence>
<dbReference type="InterPro" id="IPR003010">
    <property type="entry name" value="C-N_Hydrolase"/>
</dbReference>
<feature type="domain" description="CN hydrolase" evidence="9">
    <location>
        <begin position="286"/>
        <end position="529"/>
    </location>
</feature>
<evidence type="ECO:0000259" key="9">
    <source>
        <dbReference type="PROSITE" id="PS50263"/>
    </source>
</evidence>
<organism evidence="10 11">
    <name type="scientific">Calothrix parasitica NIES-267</name>
    <dbReference type="NCBI Taxonomy" id="1973488"/>
    <lineage>
        <taxon>Bacteria</taxon>
        <taxon>Bacillati</taxon>
        <taxon>Cyanobacteriota</taxon>
        <taxon>Cyanophyceae</taxon>
        <taxon>Nostocales</taxon>
        <taxon>Calotrichaceae</taxon>
        <taxon>Calothrix</taxon>
    </lineage>
</organism>
<evidence type="ECO:0000313" key="11">
    <source>
        <dbReference type="Proteomes" id="UP000218418"/>
    </source>
</evidence>
<protein>
    <recommendedName>
        <fullName evidence="8">Apolipoprotein N-acyltransferase</fullName>
        <shortName evidence="8">ALP N-acyltransferase</shortName>
        <ecNumber evidence="8">2.3.1.269</ecNumber>
    </recommendedName>
</protein>
<keyword evidence="6 8" id="KW-0472">Membrane</keyword>
<keyword evidence="2 8" id="KW-1003">Cell membrane</keyword>
<dbReference type="HAMAP" id="MF_01148">
    <property type="entry name" value="Lnt"/>
    <property type="match status" value="1"/>
</dbReference>
<keyword evidence="10" id="KW-0449">Lipoprotein</keyword>
<name>A0A1Z4LM85_9CYAN</name>
<dbReference type="NCBIfam" id="TIGR00546">
    <property type="entry name" value="lnt"/>
    <property type="match status" value="1"/>
</dbReference>
<dbReference type="GO" id="GO:0016410">
    <property type="term" value="F:N-acyltransferase activity"/>
    <property type="evidence" value="ECO:0007669"/>
    <property type="project" value="UniProtKB-UniRule"/>
</dbReference>
<dbReference type="EC" id="2.3.1.269" evidence="8"/>
<dbReference type="SUPFAM" id="SSF56317">
    <property type="entry name" value="Carbon-nitrogen hydrolase"/>
    <property type="match status" value="1"/>
</dbReference>
<comment type="catalytic activity">
    <reaction evidence="8">
        <text>N-terminal S-1,2-diacyl-sn-glyceryl-L-cysteinyl-[lipoprotein] + a glycerophospholipid = N-acyl-S-1,2-diacyl-sn-glyceryl-L-cysteinyl-[lipoprotein] + a 2-acyl-sn-glycero-3-phospholipid + H(+)</text>
        <dbReference type="Rhea" id="RHEA:48228"/>
        <dbReference type="Rhea" id="RHEA-COMP:14681"/>
        <dbReference type="Rhea" id="RHEA-COMP:14684"/>
        <dbReference type="ChEBI" id="CHEBI:15378"/>
        <dbReference type="ChEBI" id="CHEBI:136912"/>
        <dbReference type="ChEBI" id="CHEBI:140656"/>
        <dbReference type="ChEBI" id="CHEBI:140657"/>
        <dbReference type="ChEBI" id="CHEBI:140660"/>
        <dbReference type="EC" id="2.3.1.269"/>
    </reaction>
</comment>
<dbReference type="InterPro" id="IPR036526">
    <property type="entry name" value="C-N_Hydrolase_sf"/>
</dbReference>
<dbReference type="AlphaFoldDB" id="A0A1Z4LM85"/>
<reference evidence="10 11" key="1">
    <citation type="submission" date="2017-06" db="EMBL/GenBank/DDBJ databases">
        <title>Genome sequencing of cyanobaciteial culture collection at National Institute for Environmental Studies (NIES).</title>
        <authorList>
            <person name="Hirose Y."/>
            <person name="Shimura Y."/>
            <person name="Fujisawa T."/>
            <person name="Nakamura Y."/>
            <person name="Kawachi M."/>
        </authorList>
    </citation>
    <scope>NUCLEOTIDE SEQUENCE [LARGE SCALE GENOMIC DNA]</scope>
    <source>
        <strain evidence="10 11">NIES-267</strain>
    </source>
</reference>
<evidence type="ECO:0000256" key="7">
    <source>
        <dbReference type="ARBA" id="ARBA00023315"/>
    </source>
</evidence>
<keyword evidence="5 8" id="KW-1133">Transmembrane helix</keyword>
<evidence type="ECO:0000256" key="4">
    <source>
        <dbReference type="ARBA" id="ARBA00022692"/>
    </source>
</evidence>
<feature type="transmembrane region" description="Helical" evidence="8">
    <location>
        <begin position="245"/>
        <end position="269"/>
    </location>
</feature>
<comment type="function">
    <text evidence="8">Catalyzes the phospholipid dependent N-acylation of the N-terminal cysteine of apolipoprotein, the last step in lipoprotein maturation.</text>
</comment>
<comment type="subcellular location">
    <subcellularLocation>
        <location evidence="1 8">Cell membrane</location>
        <topology evidence="1 8">Multi-pass membrane protein</topology>
    </subcellularLocation>
</comment>
<dbReference type="UniPathway" id="UPA00666"/>
<evidence type="ECO:0000256" key="1">
    <source>
        <dbReference type="ARBA" id="ARBA00004651"/>
    </source>
</evidence>
<dbReference type="GO" id="GO:0042158">
    <property type="term" value="P:lipoprotein biosynthetic process"/>
    <property type="evidence" value="ECO:0007669"/>
    <property type="project" value="UniProtKB-UniRule"/>
</dbReference>
<keyword evidence="7 8" id="KW-0012">Acyltransferase</keyword>
<dbReference type="Pfam" id="PF20154">
    <property type="entry name" value="LNT_N"/>
    <property type="match status" value="1"/>
</dbReference>
<evidence type="ECO:0000256" key="6">
    <source>
        <dbReference type="ARBA" id="ARBA00023136"/>
    </source>
</evidence>
<keyword evidence="11" id="KW-1185">Reference proteome</keyword>
<dbReference type="GO" id="GO:0005886">
    <property type="term" value="C:plasma membrane"/>
    <property type="evidence" value="ECO:0007669"/>
    <property type="project" value="UniProtKB-SubCell"/>
</dbReference>